<evidence type="ECO:0000256" key="3">
    <source>
        <dbReference type="ARBA" id="ARBA00004174"/>
    </source>
</evidence>
<dbReference type="SUPFAM" id="SSF48264">
    <property type="entry name" value="Cytochrome P450"/>
    <property type="match status" value="2"/>
</dbReference>
<proteinExistence type="inferred from homology"/>
<dbReference type="Pfam" id="PF00067">
    <property type="entry name" value="p450"/>
    <property type="match status" value="2"/>
</dbReference>
<evidence type="ECO:0000256" key="10">
    <source>
        <dbReference type="ARBA" id="ARBA00023002"/>
    </source>
</evidence>
<dbReference type="InterPro" id="IPR050196">
    <property type="entry name" value="Cytochrome_P450_Monoox"/>
</dbReference>
<evidence type="ECO:0000256" key="2">
    <source>
        <dbReference type="ARBA" id="ARBA00003690"/>
    </source>
</evidence>
<dbReference type="InterPro" id="IPR017972">
    <property type="entry name" value="Cyt_P450_CS"/>
</dbReference>
<comment type="cofactor">
    <cofactor evidence="1 14">
        <name>heme</name>
        <dbReference type="ChEBI" id="CHEBI:30413"/>
    </cofactor>
</comment>
<evidence type="ECO:0000256" key="5">
    <source>
        <dbReference type="ARBA" id="ARBA00010617"/>
    </source>
</evidence>
<evidence type="ECO:0000256" key="4">
    <source>
        <dbReference type="ARBA" id="ARBA00004406"/>
    </source>
</evidence>
<dbReference type="PANTHER" id="PTHR24291:SF203">
    <property type="entry name" value="CYTOCHROME P450 4D1-RELATED"/>
    <property type="match status" value="1"/>
</dbReference>
<dbReference type="PRINTS" id="PR00385">
    <property type="entry name" value="P450"/>
</dbReference>
<dbReference type="GO" id="GO:0005506">
    <property type="term" value="F:iron ion binding"/>
    <property type="evidence" value="ECO:0007669"/>
    <property type="project" value="InterPro"/>
</dbReference>
<evidence type="ECO:0000256" key="1">
    <source>
        <dbReference type="ARBA" id="ARBA00001971"/>
    </source>
</evidence>
<dbReference type="GO" id="GO:0004497">
    <property type="term" value="F:monooxygenase activity"/>
    <property type="evidence" value="ECO:0007669"/>
    <property type="project" value="UniProtKB-KW"/>
</dbReference>
<protein>
    <submittedName>
        <fullName evidence="16">Uncharacterized protein LOC115622298</fullName>
    </submittedName>
</protein>
<comment type="subcellular location">
    <subcellularLocation>
        <location evidence="4">Endoplasmic reticulum membrane</location>
        <topology evidence="4">Peripheral membrane protein</topology>
    </subcellularLocation>
    <subcellularLocation>
        <location evidence="3">Microsome membrane</location>
        <topology evidence="3">Peripheral membrane protein</topology>
    </subcellularLocation>
</comment>
<evidence type="ECO:0000313" key="16">
    <source>
        <dbReference type="RefSeq" id="XP_030372062.1"/>
    </source>
</evidence>
<reference evidence="16" key="1">
    <citation type="submission" date="2025-08" db="UniProtKB">
        <authorList>
            <consortium name="RefSeq"/>
        </authorList>
    </citation>
    <scope>IDENTIFICATION</scope>
    <source>
        <strain evidence="16">11010-0011.00</strain>
        <tissue evidence="16">Whole body</tissue>
    </source>
</reference>
<keyword evidence="7 14" id="KW-0479">Metal-binding</keyword>
<comment type="similarity">
    <text evidence="5">Belongs to the cytochrome P450 family.</text>
</comment>
<dbReference type="GO" id="GO:0005789">
    <property type="term" value="C:endoplasmic reticulum membrane"/>
    <property type="evidence" value="ECO:0007669"/>
    <property type="project" value="UniProtKB-SubCell"/>
</dbReference>
<dbReference type="Proteomes" id="UP000504634">
    <property type="component" value="Unplaced"/>
</dbReference>
<evidence type="ECO:0000313" key="15">
    <source>
        <dbReference type="Proteomes" id="UP000504634"/>
    </source>
</evidence>
<dbReference type="InterPro" id="IPR002401">
    <property type="entry name" value="Cyt_P450_E_grp-I"/>
</dbReference>
<evidence type="ECO:0000256" key="7">
    <source>
        <dbReference type="ARBA" id="ARBA00022723"/>
    </source>
</evidence>
<evidence type="ECO:0000256" key="14">
    <source>
        <dbReference type="PIRSR" id="PIRSR602401-1"/>
    </source>
</evidence>
<feature type="binding site" description="axial binding residue" evidence="14">
    <location>
        <position position="862"/>
    </location>
    <ligand>
        <name>heme</name>
        <dbReference type="ChEBI" id="CHEBI:30413"/>
    </ligand>
    <ligandPart>
        <name>Fe</name>
        <dbReference type="ChEBI" id="CHEBI:18248"/>
    </ligandPart>
</feature>
<evidence type="ECO:0000256" key="6">
    <source>
        <dbReference type="ARBA" id="ARBA00022617"/>
    </source>
</evidence>
<dbReference type="InterPro" id="IPR036396">
    <property type="entry name" value="Cyt_P450_sf"/>
</dbReference>
<accession>A0A6J2TAS9</accession>
<dbReference type="FunFam" id="1.10.630.10:FF:000035">
    <property type="entry name" value="CYtochrome P450 family"/>
    <property type="match status" value="2"/>
</dbReference>
<dbReference type="PANTHER" id="PTHR24291">
    <property type="entry name" value="CYTOCHROME P450 FAMILY 4"/>
    <property type="match status" value="1"/>
</dbReference>
<keyword evidence="13" id="KW-0472">Membrane</keyword>
<keyword evidence="15" id="KW-1185">Reference proteome</keyword>
<keyword evidence="11 14" id="KW-0408">Iron</keyword>
<dbReference type="OrthoDB" id="1470350at2759"/>
<dbReference type="CDD" id="cd20628">
    <property type="entry name" value="CYP4"/>
    <property type="match status" value="1"/>
</dbReference>
<dbReference type="GO" id="GO:0016705">
    <property type="term" value="F:oxidoreductase activity, acting on paired donors, with incorporation or reduction of molecular oxygen"/>
    <property type="evidence" value="ECO:0007669"/>
    <property type="project" value="InterPro"/>
</dbReference>
<dbReference type="GO" id="GO:0020037">
    <property type="term" value="F:heme binding"/>
    <property type="evidence" value="ECO:0007669"/>
    <property type="project" value="InterPro"/>
</dbReference>
<gene>
    <name evidence="16" type="primary">LOC115622298</name>
</gene>
<keyword evidence="8" id="KW-0256">Endoplasmic reticulum</keyword>
<organism evidence="15 16">
    <name type="scientific">Drosophila lebanonensis</name>
    <name type="common">Fruit fly</name>
    <name type="synonym">Scaptodrosophila lebanonensis</name>
    <dbReference type="NCBI Taxonomy" id="7225"/>
    <lineage>
        <taxon>Eukaryota</taxon>
        <taxon>Metazoa</taxon>
        <taxon>Ecdysozoa</taxon>
        <taxon>Arthropoda</taxon>
        <taxon>Hexapoda</taxon>
        <taxon>Insecta</taxon>
        <taxon>Pterygota</taxon>
        <taxon>Neoptera</taxon>
        <taxon>Endopterygota</taxon>
        <taxon>Diptera</taxon>
        <taxon>Brachycera</taxon>
        <taxon>Muscomorpha</taxon>
        <taxon>Ephydroidea</taxon>
        <taxon>Drosophilidae</taxon>
        <taxon>Scaptodrosophila</taxon>
    </lineage>
</organism>
<comment type="function">
    <text evidence="2">May be involved in the metabolism of insect hormones and in the breakdown of synthetic insecticides.</text>
</comment>
<evidence type="ECO:0000256" key="13">
    <source>
        <dbReference type="ARBA" id="ARBA00023136"/>
    </source>
</evidence>
<keyword evidence="9" id="KW-0492">Microsome</keyword>
<keyword evidence="6 14" id="KW-0349">Heme</keyword>
<dbReference type="Gene3D" id="1.10.630.10">
    <property type="entry name" value="Cytochrome P450"/>
    <property type="match status" value="2"/>
</dbReference>
<keyword evidence="10" id="KW-0560">Oxidoreductase</keyword>
<evidence type="ECO:0000256" key="8">
    <source>
        <dbReference type="ARBA" id="ARBA00022824"/>
    </source>
</evidence>
<dbReference type="AlphaFoldDB" id="A0A6J2TAS9"/>
<dbReference type="GeneID" id="115622298"/>
<evidence type="ECO:0000256" key="11">
    <source>
        <dbReference type="ARBA" id="ARBA00023004"/>
    </source>
</evidence>
<dbReference type="RefSeq" id="XP_030372062.1">
    <property type="nucleotide sequence ID" value="XM_030516202.1"/>
</dbReference>
<evidence type="ECO:0000256" key="9">
    <source>
        <dbReference type="ARBA" id="ARBA00022848"/>
    </source>
</evidence>
<keyword evidence="12" id="KW-0503">Monooxygenase</keyword>
<dbReference type="PRINTS" id="PR00463">
    <property type="entry name" value="EP450I"/>
</dbReference>
<dbReference type="InterPro" id="IPR001128">
    <property type="entry name" value="Cyt_P450"/>
</dbReference>
<sequence length="915" mass="105614">MHIIFRLGGLNPFKQAEKHVFPYLKDHRCKIWAGASLVFLNCNPKDLQALCSAPHLLEKGKQYQIYESWLCQGIFTSRVEKWTKGRKMLMPAFSYGMLKQFVDVFNRQTQVLLSRLRIMASTGESVDFFKYSSSFTLDTICETAMGVSVGAQSVQKSEYFEAVKAILQIYDRRLRNPIYHLHFIYKLSPLCRREGQIIKKLHRFSERIIKERREQLNKEQANQIISSAATEDIDGRRNLTFIDILLNAKTEEGQPLLDKEIREEVDTIIVAGFDLTATTLKFFIFEMCKHPEIQELCREEIWQVCGKDPKEPITIEQVRQLEYVDMCLKETLRLYPSGCVVSRRATANFHLNDLYIPANSEVVFSPLYMGRCADFFPEPLKFMPSRWSPDAEHKIQASTYIPFLTGVRSCIGQRYAMIKMKLVIAHCLKNFQFSPVDDWDAEKELAFVITLKTLTPFYYILPSFGNFLSECKRHTIAFWMGLHLVILTDEPEFVESVMTSNDMLNRAICISKPGRDIFQGGLLVCEAEAWHAQRKSINAAFQHKVLLTFFPIFNRIASSAEEQLAQLVDKGPQTLSQMLKSTIISGSLETTMGLKPNNTKMEQEAKTYISSLEFMQHKLPFLALLTFLNLYGLSYFYEKFQVAKKFLWQFTEDIMLSQLNQTFVPNIQVSDVGNAAKPSSDDEFMAIRKPPEIFIKQALELYKQQKLSWQNVVSNANGLIVASYETSSTAVLSTLIMLAMHPSVQDRLYEEVCQVFERTSEDVEFAHLEQLPYLDMVVNETLRLIPPIPVLGRQAINDAKLSNGLILPSGLQVIISIYHIHRRKDIWGPDAGKFDPNNFLPEHDRKRHLYSFMPFSKGPRNCIGWRYAMFSLKIIVARFIRKYRFSTKYCFEDIKFSTNSALCFLEEPPLEISFR</sequence>
<evidence type="ECO:0000256" key="12">
    <source>
        <dbReference type="ARBA" id="ARBA00023033"/>
    </source>
</evidence>
<name>A0A6J2TAS9_DROLE</name>
<dbReference type="PROSITE" id="PS00086">
    <property type="entry name" value="CYTOCHROME_P450"/>
    <property type="match status" value="1"/>
</dbReference>